<reference evidence="2 4" key="1">
    <citation type="submission" date="2014-04" db="EMBL/GenBank/DDBJ databases">
        <authorList>
            <person name="Bishop-Lilly K.A."/>
            <person name="Broomall S.M."/>
            <person name="Chain P.S."/>
            <person name="Chertkov O."/>
            <person name="Coyne S.R."/>
            <person name="Daligault H.E."/>
            <person name="Davenport K.W."/>
            <person name="Erkkila T."/>
            <person name="Frey K.G."/>
            <person name="Gibbons H.S."/>
            <person name="Gu W."/>
            <person name="Jaissle J."/>
            <person name="Johnson S.L."/>
            <person name="Koroleva G.I."/>
            <person name="Ladner J.T."/>
            <person name="Lo C.-C."/>
            <person name="Minogue T.D."/>
            <person name="Munk C."/>
            <person name="Palacios G.F."/>
            <person name="Redden C.L."/>
            <person name="Rosenzweig C.N."/>
            <person name="Scholz M.B."/>
            <person name="Teshima H."/>
            <person name="Xu Y."/>
        </authorList>
    </citation>
    <scope>NUCLEOTIDE SEQUENCE [LARGE SCALE GENOMIC DNA]</scope>
    <source>
        <strain evidence="2">Gladioli</strain>
        <strain evidence="4">gladioli</strain>
    </source>
</reference>
<feature type="signal peptide" evidence="1">
    <location>
        <begin position="1"/>
        <end position="20"/>
    </location>
</feature>
<accession>A0AAW3EQ38</accession>
<gene>
    <name evidence="2" type="ORF">DM48_5577</name>
    <name evidence="3" type="ORF">NYZ96_09220</name>
</gene>
<name>A0AAW3EQ38_BURGA</name>
<dbReference type="AlphaFoldDB" id="A0AAW3EQ38"/>
<feature type="chain" id="PRO_5043295301" description="Lipoprotein" evidence="1">
    <location>
        <begin position="21"/>
        <end position="184"/>
    </location>
</feature>
<dbReference type="RefSeq" id="WP_036051586.1">
    <property type="nucleotide sequence ID" value="NZ_CADEPT010000012.1"/>
</dbReference>
<evidence type="ECO:0000313" key="2">
    <source>
        <dbReference type="EMBL" id="KGC09867.1"/>
    </source>
</evidence>
<organism evidence="2 4">
    <name type="scientific">Burkholderia gladioli</name>
    <name type="common">Pseudomonas marginata</name>
    <name type="synonym">Phytomonas marginata</name>
    <dbReference type="NCBI Taxonomy" id="28095"/>
    <lineage>
        <taxon>Bacteria</taxon>
        <taxon>Pseudomonadati</taxon>
        <taxon>Pseudomonadota</taxon>
        <taxon>Betaproteobacteria</taxon>
        <taxon>Burkholderiales</taxon>
        <taxon>Burkholderiaceae</taxon>
        <taxon>Burkholderia</taxon>
    </lineage>
</organism>
<proteinExistence type="predicted"/>
<dbReference type="KEGG" id="bgo:BM43_3339"/>
<keyword evidence="1" id="KW-0732">Signal</keyword>
<dbReference type="EMBL" id="CP104214">
    <property type="protein sequence ID" value="UWX71899.1"/>
    <property type="molecule type" value="Genomic_DNA"/>
</dbReference>
<evidence type="ECO:0000313" key="4">
    <source>
        <dbReference type="Proteomes" id="UP000029590"/>
    </source>
</evidence>
<sequence>MKKNRISMVAAICAAGALLSGCETTNSIPYKASPANIIAIQQSLQSKKVSVGDIGMAPGLDESLLCRLMGPVKVAPGKTLSQYIKDAFQEELLTAQAYDVKGVPIEGRIEALSFSSVSPAYWQITMSVKSPADSGYTVSIKYPFDTSFTAMGACKNVADAFGPAVQELIRQVVTNPKFPALSGQ</sequence>
<dbReference type="EMBL" id="JPGG01000018">
    <property type="protein sequence ID" value="KGC09867.1"/>
    <property type="molecule type" value="Genomic_DNA"/>
</dbReference>
<evidence type="ECO:0000256" key="1">
    <source>
        <dbReference type="SAM" id="SignalP"/>
    </source>
</evidence>
<dbReference type="PROSITE" id="PS51257">
    <property type="entry name" value="PROKAR_LIPOPROTEIN"/>
    <property type="match status" value="1"/>
</dbReference>
<dbReference type="Proteomes" id="UP001059745">
    <property type="component" value="Chromosome 1"/>
</dbReference>
<evidence type="ECO:0000313" key="3">
    <source>
        <dbReference type="EMBL" id="UWX71899.1"/>
    </source>
</evidence>
<dbReference type="Proteomes" id="UP000029590">
    <property type="component" value="Unassembled WGS sequence"/>
</dbReference>
<reference evidence="3" key="2">
    <citation type="submission" date="2022-09" db="EMBL/GenBank/DDBJ databases">
        <title>Genomic of Burkholderia gladioli.</title>
        <authorList>
            <person name="Wu H."/>
        </authorList>
    </citation>
    <scope>NUCLEOTIDE SEQUENCE</scope>
    <source>
        <strain evidence="3">ZN-S4</strain>
    </source>
</reference>
<protein>
    <recommendedName>
        <fullName evidence="5">Lipoprotein</fullName>
    </recommendedName>
</protein>
<evidence type="ECO:0008006" key="5">
    <source>
        <dbReference type="Google" id="ProtNLM"/>
    </source>
</evidence>